<dbReference type="STRING" id="410764.GA0061103_5886"/>
<evidence type="ECO:0000313" key="3">
    <source>
        <dbReference type="Proteomes" id="UP000199101"/>
    </source>
</evidence>
<dbReference type="AlphaFoldDB" id="A0A1C3WPL2"/>
<dbReference type="OrthoDB" id="8448822at2"/>
<evidence type="ECO:0000313" key="2">
    <source>
        <dbReference type="EMBL" id="SCB41644.1"/>
    </source>
</evidence>
<dbReference type="Proteomes" id="UP000199101">
    <property type="component" value="Unassembled WGS sequence"/>
</dbReference>
<protein>
    <recommendedName>
        <fullName evidence="1">HEPN AbiU2-like domain-containing protein</fullName>
    </recommendedName>
</protein>
<proteinExistence type="predicted"/>
<dbReference type="RefSeq" id="WP_092715614.1">
    <property type="nucleotide sequence ID" value="NZ_FMAG01000006.1"/>
</dbReference>
<feature type="domain" description="HEPN AbiU2-like" evidence="1">
    <location>
        <begin position="101"/>
        <end position="194"/>
    </location>
</feature>
<organism evidence="2 3">
    <name type="scientific">Rhizobium multihospitium</name>
    <dbReference type="NCBI Taxonomy" id="410764"/>
    <lineage>
        <taxon>Bacteria</taxon>
        <taxon>Pseudomonadati</taxon>
        <taxon>Pseudomonadota</taxon>
        <taxon>Alphaproteobacteria</taxon>
        <taxon>Hyphomicrobiales</taxon>
        <taxon>Rhizobiaceae</taxon>
        <taxon>Rhizobium/Agrobacterium group</taxon>
        <taxon>Rhizobium</taxon>
    </lineage>
</organism>
<accession>A0A1C3WPL2</accession>
<sequence>MTDPTILTIDDVIRMEPQLHAWAELAAHAYGLYSGVNEAIKRSTEKWPAAAHHAAEYRQELALMAIIRIFATMDRSAEISFQAVHRYLKLAHASEEIAASYAASDPPSPLEAAKRTVRDSIERFFDLYQAIDFKAFGRIQSFRNGQIAHISWPEVEAAKVTYADVERLVRTCCRMAGELKLMLTGCNDWPEEHLDDCHKRACEFWNAAISAEAENKTMRRLDPHIFPQ</sequence>
<dbReference type="Pfam" id="PF18734">
    <property type="entry name" value="HEPN_AbiU2"/>
    <property type="match status" value="1"/>
</dbReference>
<dbReference type="InterPro" id="IPR040704">
    <property type="entry name" value="HEPN_AbiU2"/>
</dbReference>
<name>A0A1C3WPL2_9HYPH</name>
<gene>
    <name evidence="2" type="ORF">GA0061103_5886</name>
</gene>
<reference evidence="3" key="1">
    <citation type="submission" date="2016-08" db="EMBL/GenBank/DDBJ databases">
        <authorList>
            <person name="Varghese N."/>
            <person name="Submissions Spin"/>
        </authorList>
    </citation>
    <scope>NUCLEOTIDE SEQUENCE [LARGE SCALE GENOMIC DNA]</scope>
    <source>
        <strain evidence="3">HAMBI 2975</strain>
    </source>
</reference>
<dbReference type="EMBL" id="FMAG01000006">
    <property type="protein sequence ID" value="SCB41644.1"/>
    <property type="molecule type" value="Genomic_DNA"/>
</dbReference>
<keyword evidence="3" id="KW-1185">Reference proteome</keyword>
<evidence type="ECO:0000259" key="1">
    <source>
        <dbReference type="Pfam" id="PF18734"/>
    </source>
</evidence>